<protein>
    <submittedName>
        <fullName evidence="2">Uncharacterized protein</fullName>
    </submittedName>
</protein>
<feature type="transmembrane region" description="Helical" evidence="1">
    <location>
        <begin position="5"/>
        <end position="23"/>
    </location>
</feature>
<name>A0A0C1Q8N8_9GAMM</name>
<dbReference type="EMBL" id="JWIC01000006">
    <property type="protein sequence ID" value="KID57031.1"/>
    <property type="molecule type" value="Genomic_DNA"/>
</dbReference>
<dbReference type="AlphaFoldDB" id="A0A0C1Q8N8"/>
<gene>
    <name evidence="2" type="ORF">JF50_14305</name>
</gene>
<organism evidence="2 3">
    <name type="scientific">Pseudoalteromonas luteoviolacea</name>
    <dbReference type="NCBI Taxonomy" id="43657"/>
    <lineage>
        <taxon>Bacteria</taxon>
        <taxon>Pseudomonadati</taxon>
        <taxon>Pseudomonadota</taxon>
        <taxon>Gammaproteobacteria</taxon>
        <taxon>Alteromonadales</taxon>
        <taxon>Pseudoalteromonadaceae</taxon>
        <taxon>Pseudoalteromonas</taxon>
    </lineage>
</organism>
<keyword evidence="1" id="KW-0812">Transmembrane</keyword>
<accession>A0A0C1Q8N8</accession>
<reference evidence="2 3" key="1">
    <citation type="submission" date="2014-12" db="EMBL/GenBank/DDBJ databases">
        <title>Draft Genome Sequence of Pseudoalteromonas luteoviolacea HI1.</title>
        <authorList>
            <person name="Asahina A.Y."/>
            <person name="Hadfield M.G."/>
        </authorList>
    </citation>
    <scope>NUCLEOTIDE SEQUENCE [LARGE SCALE GENOMIC DNA]</scope>
    <source>
        <strain evidence="2 3">HI1</strain>
    </source>
</reference>
<feature type="transmembrane region" description="Helical" evidence="1">
    <location>
        <begin position="29"/>
        <end position="48"/>
    </location>
</feature>
<evidence type="ECO:0000256" key="1">
    <source>
        <dbReference type="SAM" id="Phobius"/>
    </source>
</evidence>
<dbReference type="Proteomes" id="UP000031327">
    <property type="component" value="Unassembled WGS sequence"/>
</dbReference>
<comment type="caution">
    <text evidence="2">The sequence shown here is derived from an EMBL/GenBank/DDBJ whole genome shotgun (WGS) entry which is preliminary data.</text>
</comment>
<evidence type="ECO:0000313" key="2">
    <source>
        <dbReference type="EMBL" id="KID57031.1"/>
    </source>
</evidence>
<keyword evidence="1" id="KW-0472">Membrane</keyword>
<evidence type="ECO:0000313" key="3">
    <source>
        <dbReference type="Proteomes" id="UP000031327"/>
    </source>
</evidence>
<proteinExistence type="predicted"/>
<keyword evidence="1" id="KW-1133">Transmembrane helix</keyword>
<dbReference type="RefSeq" id="WP_039610091.1">
    <property type="nucleotide sequence ID" value="NZ_JWIC01000006.1"/>
</dbReference>
<dbReference type="OrthoDB" id="6315285at2"/>
<sequence>MLTRIIGYILFVPFIAFYSYVLGPVLKLVLIPGGLMLFIFILGPEAFLKHWRLASEKRSADLKSVQESPIG</sequence>